<protein>
    <submittedName>
        <fullName evidence="3">Uncharacterized protein LOC34622492</fullName>
    </submittedName>
</protein>
<feature type="compositionally biased region" description="Basic and acidic residues" evidence="1">
    <location>
        <begin position="315"/>
        <end position="324"/>
    </location>
</feature>
<organism evidence="2 3">
    <name type="scientific">Cyclospora cayetanensis</name>
    <dbReference type="NCBI Taxonomy" id="88456"/>
    <lineage>
        <taxon>Eukaryota</taxon>
        <taxon>Sar</taxon>
        <taxon>Alveolata</taxon>
        <taxon>Apicomplexa</taxon>
        <taxon>Conoidasida</taxon>
        <taxon>Coccidia</taxon>
        <taxon>Eucoccidiorida</taxon>
        <taxon>Eimeriorina</taxon>
        <taxon>Eimeriidae</taxon>
        <taxon>Cyclospora</taxon>
    </lineage>
</organism>
<evidence type="ECO:0000313" key="2">
    <source>
        <dbReference type="Proteomes" id="UP000515125"/>
    </source>
</evidence>
<accession>A0A6P6RTL1</accession>
<proteinExistence type="predicted"/>
<dbReference type="Proteomes" id="UP000515125">
    <property type="component" value="Unplaced"/>
</dbReference>
<gene>
    <name evidence="3" type="primary">LOC34622492</name>
</gene>
<feature type="region of interest" description="Disordered" evidence="1">
    <location>
        <begin position="309"/>
        <end position="332"/>
    </location>
</feature>
<feature type="region of interest" description="Disordered" evidence="1">
    <location>
        <begin position="389"/>
        <end position="411"/>
    </location>
</feature>
<evidence type="ECO:0000313" key="3">
    <source>
        <dbReference type="RefSeq" id="XP_026190847.1"/>
    </source>
</evidence>
<sequence length="411" mass="46048">MAPSPLRPLAAGGPPTLKKLAAQSEVYVHLEKRVHALRKQLFGYARGMPGEAAWLKPLQGKEMKEYYWPSKYDLPSFNMEQYLQMQALRYAPKPTHPSLLSLSRLMALLTERKKTVRHLLSQLDAELLRENPTLQDLYALYKSLFSDDPLSSDSRQKEQPWRWTDCLEAETLLALVEATSQQEGGEKLFSDILKEAKTQCRLFSFFLAPWAHAAGYCNANLLLGVFALKGCSLCSEATPKFSDSLGRGVLCASGAVSDAAAAKGALVRMLESANEQTEAMRAAGNEGRDKHALGLLGPPGVTVHSVGLAPAETESQTRQRERRQAAAQEELQSEIESDAKLASYYRTSHRFIDPLFKRKRLSFLDRLARSRIKSQTAKEIGAQVYIHHPDRQPSFPHNKGFINRKWPSPYH</sequence>
<reference evidence="3" key="1">
    <citation type="submission" date="2025-08" db="UniProtKB">
        <authorList>
            <consortium name="RefSeq"/>
        </authorList>
    </citation>
    <scope>IDENTIFICATION</scope>
</reference>
<dbReference type="GeneID" id="34622492"/>
<evidence type="ECO:0000256" key="1">
    <source>
        <dbReference type="SAM" id="MobiDB-lite"/>
    </source>
</evidence>
<dbReference type="AlphaFoldDB" id="A0A6P6RTL1"/>
<name>A0A6P6RTL1_9EIME</name>
<dbReference type="RefSeq" id="XP_026190847.1">
    <property type="nucleotide sequence ID" value="XM_026335062.1"/>
</dbReference>
<keyword evidence="2" id="KW-1185">Reference proteome</keyword>
<dbReference type="OrthoDB" id="329761at2759"/>